<keyword evidence="3" id="KW-1185">Reference proteome</keyword>
<dbReference type="InterPro" id="IPR002575">
    <property type="entry name" value="Aminoglycoside_PTrfase"/>
</dbReference>
<organism evidence="2 3">
    <name type="scientific">Cylindrobasidium torrendii FP15055 ss-10</name>
    <dbReference type="NCBI Taxonomy" id="1314674"/>
    <lineage>
        <taxon>Eukaryota</taxon>
        <taxon>Fungi</taxon>
        <taxon>Dikarya</taxon>
        <taxon>Basidiomycota</taxon>
        <taxon>Agaricomycotina</taxon>
        <taxon>Agaricomycetes</taxon>
        <taxon>Agaricomycetidae</taxon>
        <taxon>Agaricales</taxon>
        <taxon>Marasmiineae</taxon>
        <taxon>Physalacriaceae</taxon>
        <taxon>Cylindrobasidium</taxon>
    </lineage>
</organism>
<dbReference type="STRING" id="1314674.A0A0D7BAT0"/>
<name>A0A0D7BAT0_9AGAR</name>
<gene>
    <name evidence="2" type="ORF">CYLTODRAFT_354692</name>
</gene>
<dbReference type="EMBL" id="KN880548">
    <property type="protein sequence ID" value="KIY66631.1"/>
    <property type="molecule type" value="Genomic_DNA"/>
</dbReference>
<dbReference type="Pfam" id="PF01636">
    <property type="entry name" value="APH"/>
    <property type="match status" value="1"/>
</dbReference>
<dbReference type="AlphaFoldDB" id="A0A0D7BAT0"/>
<protein>
    <recommendedName>
        <fullName evidence="1">Aminoglycoside phosphotransferase domain-containing protein</fullName>
    </recommendedName>
</protein>
<reference evidence="2 3" key="1">
    <citation type="journal article" date="2015" name="Fungal Genet. Biol.">
        <title>Evolution of novel wood decay mechanisms in Agaricales revealed by the genome sequences of Fistulina hepatica and Cylindrobasidium torrendii.</title>
        <authorList>
            <person name="Floudas D."/>
            <person name="Held B.W."/>
            <person name="Riley R."/>
            <person name="Nagy L.G."/>
            <person name="Koehler G."/>
            <person name="Ransdell A.S."/>
            <person name="Younus H."/>
            <person name="Chow J."/>
            <person name="Chiniquy J."/>
            <person name="Lipzen A."/>
            <person name="Tritt A."/>
            <person name="Sun H."/>
            <person name="Haridas S."/>
            <person name="LaButti K."/>
            <person name="Ohm R.A."/>
            <person name="Kues U."/>
            <person name="Blanchette R.A."/>
            <person name="Grigoriev I.V."/>
            <person name="Minto R.E."/>
            <person name="Hibbett D.S."/>
        </authorList>
    </citation>
    <scope>NUCLEOTIDE SEQUENCE [LARGE SCALE GENOMIC DNA]</scope>
    <source>
        <strain evidence="2 3">FP15055 ss-10</strain>
    </source>
</reference>
<sequence>MEANLAELSKYQISRFFEKNAPATREECDLEAVRILGTPVHATSLQGGQSYTVLNSDETRVIQFRAGYAALDMEFLEHIEQAYGRFAAHHESIGRLGQLHVYVMPNVGGVSMYLARDALNKNNFSLRKRTVQDFARFFASAWNNTPRQMACPSRDSLLEQYSSELSQLHVGLPERFRPTLANLISTLPSLLQADWPLVPNHTDLLENNIHVSKETGHLVGICDWKDAVISPFGMSLGGLETMLGTHTMSRGWCYHSSQQELRDLFWETLYQEMGGVSEAQKELVNVARLTGLFLANGFDWKDGLKVPASEGFDGLCYLESVTLTLKTTQASLRTLEMEHGKYRLHLSESSRQ</sequence>
<dbReference type="InterPro" id="IPR011009">
    <property type="entry name" value="Kinase-like_dom_sf"/>
</dbReference>
<dbReference type="SUPFAM" id="SSF56112">
    <property type="entry name" value="Protein kinase-like (PK-like)"/>
    <property type="match status" value="1"/>
</dbReference>
<accession>A0A0D7BAT0</accession>
<evidence type="ECO:0000259" key="1">
    <source>
        <dbReference type="Pfam" id="PF01636"/>
    </source>
</evidence>
<dbReference type="OrthoDB" id="5598852at2759"/>
<evidence type="ECO:0000313" key="2">
    <source>
        <dbReference type="EMBL" id="KIY66631.1"/>
    </source>
</evidence>
<evidence type="ECO:0000313" key="3">
    <source>
        <dbReference type="Proteomes" id="UP000054007"/>
    </source>
</evidence>
<dbReference type="Proteomes" id="UP000054007">
    <property type="component" value="Unassembled WGS sequence"/>
</dbReference>
<feature type="domain" description="Aminoglycoside phosphotransferase" evidence="1">
    <location>
        <begin position="91"/>
        <end position="234"/>
    </location>
</feature>
<proteinExistence type="predicted"/>